<keyword evidence="1" id="KW-1133">Transmembrane helix</keyword>
<gene>
    <name evidence="2" type="ORF">METZ01_LOCUS306340</name>
</gene>
<sequence length="50" mass="5799">VGLLIPNFSYEKKFKDLPPLGKKSVLGWMAFIGCVIIFQWMENNNFFGLF</sequence>
<reference evidence="2" key="1">
    <citation type="submission" date="2018-05" db="EMBL/GenBank/DDBJ databases">
        <authorList>
            <person name="Lanie J.A."/>
            <person name="Ng W.-L."/>
            <person name="Kazmierczak K.M."/>
            <person name="Andrzejewski T.M."/>
            <person name="Davidsen T.M."/>
            <person name="Wayne K.J."/>
            <person name="Tettelin H."/>
            <person name="Glass J.I."/>
            <person name="Rusch D."/>
            <person name="Podicherti R."/>
            <person name="Tsui H.-C.T."/>
            <person name="Winkler M.E."/>
        </authorList>
    </citation>
    <scope>NUCLEOTIDE SEQUENCE</scope>
</reference>
<keyword evidence="1" id="KW-0472">Membrane</keyword>
<keyword evidence="1" id="KW-0812">Transmembrane</keyword>
<feature type="non-terminal residue" evidence="2">
    <location>
        <position position="1"/>
    </location>
</feature>
<organism evidence="2">
    <name type="scientific">marine metagenome</name>
    <dbReference type="NCBI Taxonomy" id="408172"/>
    <lineage>
        <taxon>unclassified sequences</taxon>
        <taxon>metagenomes</taxon>
        <taxon>ecological metagenomes</taxon>
    </lineage>
</organism>
<proteinExistence type="predicted"/>
<evidence type="ECO:0000256" key="1">
    <source>
        <dbReference type="SAM" id="Phobius"/>
    </source>
</evidence>
<feature type="transmembrane region" description="Helical" evidence="1">
    <location>
        <begin position="25"/>
        <end position="41"/>
    </location>
</feature>
<name>A0A382MXI9_9ZZZZ</name>
<dbReference type="EMBL" id="UINC01096528">
    <property type="protein sequence ID" value="SVC53486.1"/>
    <property type="molecule type" value="Genomic_DNA"/>
</dbReference>
<protein>
    <submittedName>
        <fullName evidence="2">Uncharacterized protein</fullName>
    </submittedName>
</protein>
<accession>A0A382MXI9</accession>
<dbReference type="AlphaFoldDB" id="A0A382MXI9"/>
<evidence type="ECO:0000313" key="2">
    <source>
        <dbReference type="EMBL" id="SVC53486.1"/>
    </source>
</evidence>